<reference evidence="2" key="1">
    <citation type="submission" date="2023-04" db="EMBL/GenBank/DDBJ databases">
        <title>Phytophthora fragariaefolia NBRC 109709.</title>
        <authorList>
            <person name="Ichikawa N."/>
            <person name="Sato H."/>
            <person name="Tonouchi N."/>
        </authorList>
    </citation>
    <scope>NUCLEOTIDE SEQUENCE</scope>
    <source>
        <strain evidence="2">NBRC 109709</strain>
    </source>
</reference>
<feature type="chain" id="PRO_5040741374" evidence="1">
    <location>
        <begin position="20"/>
        <end position="119"/>
    </location>
</feature>
<comment type="caution">
    <text evidence="2">The sequence shown here is derived from an EMBL/GenBank/DDBJ whole genome shotgun (WGS) entry which is preliminary data.</text>
</comment>
<name>A0A9W6XEV7_9STRA</name>
<organism evidence="2 3">
    <name type="scientific">Phytophthora fragariaefolia</name>
    <dbReference type="NCBI Taxonomy" id="1490495"/>
    <lineage>
        <taxon>Eukaryota</taxon>
        <taxon>Sar</taxon>
        <taxon>Stramenopiles</taxon>
        <taxon>Oomycota</taxon>
        <taxon>Peronosporomycetes</taxon>
        <taxon>Peronosporales</taxon>
        <taxon>Peronosporaceae</taxon>
        <taxon>Phytophthora</taxon>
    </lineage>
</organism>
<accession>A0A9W6XEV7</accession>
<keyword evidence="1" id="KW-0732">Signal</keyword>
<feature type="signal peptide" evidence="1">
    <location>
        <begin position="1"/>
        <end position="19"/>
    </location>
</feature>
<gene>
    <name evidence="2" type="ORF">Pfra01_001028000</name>
</gene>
<dbReference type="Proteomes" id="UP001165121">
    <property type="component" value="Unassembled WGS sequence"/>
</dbReference>
<sequence>MYATVLFTLVAGLLDTTVAQDAASQLAELSSNLMNNAAATASLATSVGNAIAPFGDSLGGQAQQALQQIMSLADANAVANNQLNDALQSFLNEAQTFTNADDNAASIFNGRNLRANQEK</sequence>
<dbReference type="AlphaFoldDB" id="A0A9W6XEV7"/>
<evidence type="ECO:0000313" key="3">
    <source>
        <dbReference type="Proteomes" id="UP001165121"/>
    </source>
</evidence>
<dbReference type="EMBL" id="BSXT01000985">
    <property type="protein sequence ID" value="GMF37066.1"/>
    <property type="molecule type" value="Genomic_DNA"/>
</dbReference>
<protein>
    <submittedName>
        <fullName evidence="2">Unnamed protein product</fullName>
    </submittedName>
</protein>
<proteinExistence type="predicted"/>
<evidence type="ECO:0000256" key="1">
    <source>
        <dbReference type="SAM" id="SignalP"/>
    </source>
</evidence>
<dbReference type="OrthoDB" id="127181at2759"/>
<keyword evidence="3" id="KW-1185">Reference proteome</keyword>
<evidence type="ECO:0000313" key="2">
    <source>
        <dbReference type="EMBL" id="GMF37066.1"/>
    </source>
</evidence>